<dbReference type="EMBL" id="UINC01020302">
    <property type="protein sequence ID" value="SVA85383.1"/>
    <property type="molecule type" value="Genomic_DNA"/>
</dbReference>
<gene>
    <name evidence="2" type="ORF">METZ01_LOCUS138237</name>
</gene>
<dbReference type="SUPFAM" id="SSF69593">
    <property type="entry name" value="Glycerol-3-phosphate (1)-acyltransferase"/>
    <property type="match status" value="1"/>
</dbReference>
<sequence>MKKNIFGQYIIIKKLLIALIGALTHKTFSAKRFNIQGTSILNEISNNNVLFISNHHTYFYDVIAMLHVFNASFNGREDSVKNLSYLLKPKSNIYFIAALETMKTSLITKILSYTGSILIKRTWREAGKEINRNIRVEDFDNIKKALNDGWVITFPRGTTDNSKPVRSGTAHIIKSTNPIVIPITINGFDEVFEKNSLKIKNRNKSFSLKFGNPLKFDYNESIESITSQIEKIIN</sequence>
<dbReference type="CDD" id="cd07989">
    <property type="entry name" value="LPLAT_AGPAT-like"/>
    <property type="match status" value="1"/>
</dbReference>
<dbReference type="AlphaFoldDB" id="A0A381Z9G1"/>
<dbReference type="Pfam" id="PF01553">
    <property type="entry name" value="Acyltransferase"/>
    <property type="match status" value="1"/>
</dbReference>
<reference evidence="2" key="1">
    <citation type="submission" date="2018-05" db="EMBL/GenBank/DDBJ databases">
        <authorList>
            <person name="Lanie J.A."/>
            <person name="Ng W.-L."/>
            <person name="Kazmierczak K.M."/>
            <person name="Andrzejewski T.M."/>
            <person name="Davidsen T.M."/>
            <person name="Wayne K.J."/>
            <person name="Tettelin H."/>
            <person name="Glass J.I."/>
            <person name="Rusch D."/>
            <person name="Podicherti R."/>
            <person name="Tsui H.-C.T."/>
            <person name="Winkler M.E."/>
        </authorList>
    </citation>
    <scope>NUCLEOTIDE SEQUENCE</scope>
</reference>
<name>A0A381Z9G1_9ZZZZ</name>
<proteinExistence type="predicted"/>
<evidence type="ECO:0000313" key="2">
    <source>
        <dbReference type="EMBL" id="SVA85383.1"/>
    </source>
</evidence>
<evidence type="ECO:0000259" key="1">
    <source>
        <dbReference type="SMART" id="SM00563"/>
    </source>
</evidence>
<feature type="domain" description="Phospholipid/glycerol acyltransferase" evidence="1">
    <location>
        <begin position="49"/>
        <end position="188"/>
    </location>
</feature>
<dbReference type="SMART" id="SM00563">
    <property type="entry name" value="PlsC"/>
    <property type="match status" value="1"/>
</dbReference>
<accession>A0A381Z9G1</accession>
<protein>
    <recommendedName>
        <fullName evidence="1">Phospholipid/glycerol acyltransferase domain-containing protein</fullName>
    </recommendedName>
</protein>
<dbReference type="GO" id="GO:0016746">
    <property type="term" value="F:acyltransferase activity"/>
    <property type="evidence" value="ECO:0007669"/>
    <property type="project" value="InterPro"/>
</dbReference>
<dbReference type="InterPro" id="IPR002123">
    <property type="entry name" value="Plipid/glycerol_acylTrfase"/>
</dbReference>
<organism evidence="2">
    <name type="scientific">marine metagenome</name>
    <dbReference type="NCBI Taxonomy" id="408172"/>
    <lineage>
        <taxon>unclassified sequences</taxon>
        <taxon>metagenomes</taxon>
        <taxon>ecological metagenomes</taxon>
    </lineage>
</organism>